<keyword evidence="3" id="KW-1185">Reference proteome</keyword>
<dbReference type="AlphaFoldDB" id="A0A3T0N376"/>
<dbReference type="Proteomes" id="UP000283063">
    <property type="component" value="Chromosome"/>
</dbReference>
<reference evidence="2 3" key="1">
    <citation type="submission" date="2018-10" db="EMBL/GenBank/DDBJ databases">
        <title>Parasedimentitalea marina sp. nov., a psychrophilic bacterium isolated from deep seawater of the New Britain Trench.</title>
        <authorList>
            <person name="Cao J."/>
        </authorList>
    </citation>
    <scope>NUCLEOTIDE SEQUENCE [LARGE SCALE GENOMIC DNA]</scope>
    <source>
        <strain evidence="2 3">W43</strain>
    </source>
</reference>
<dbReference type="OrthoDB" id="7850039at2"/>
<dbReference type="KEGG" id="sedi:EBB79_11435"/>
<organism evidence="2 3">
    <name type="scientific">Parasedimentitalea marina</name>
    <dbReference type="NCBI Taxonomy" id="2483033"/>
    <lineage>
        <taxon>Bacteria</taxon>
        <taxon>Pseudomonadati</taxon>
        <taxon>Pseudomonadota</taxon>
        <taxon>Alphaproteobacteria</taxon>
        <taxon>Rhodobacterales</taxon>
        <taxon>Paracoccaceae</taxon>
        <taxon>Parasedimentitalea</taxon>
    </lineage>
</organism>
<evidence type="ECO:0000313" key="3">
    <source>
        <dbReference type="Proteomes" id="UP000283063"/>
    </source>
</evidence>
<keyword evidence="1" id="KW-1133">Transmembrane helix</keyword>
<name>A0A3T0N376_9RHOB</name>
<feature type="transmembrane region" description="Helical" evidence="1">
    <location>
        <begin position="145"/>
        <end position="168"/>
    </location>
</feature>
<accession>A0A3T0N376</accession>
<proteinExistence type="predicted"/>
<protein>
    <submittedName>
        <fullName evidence="2">DUF3592 domain-containing protein</fullName>
    </submittedName>
</protein>
<keyword evidence="1" id="KW-0472">Membrane</keyword>
<keyword evidence="1" id="KW-0812">Transmembrane</keyword>
<evidence type="ECO:0000256" key="1">
    <source>
        <dbReference type="SAM" id="Phobius"/>
    </source>
</evidence>
<sequence>MKCKTEATFKKGHCIWECRLNTKGKHLETPSFWIRVLIFILFVALPIYFVVIGSRLTLKTLRFKERAQSITGTVVEIIKTNSPADRHSEQFVYQPVFEFPMPDGSVLRGKSASISSNMNYTIGSQHPILVDFDDPATVHTKGNHALIIGVMCILLGGIAAAFGLSAVFSMI</sequence>
<dbReference type="EMBL" id="CP033219">
    <property type="protein sequence ID" value="AZV78432.1"/>
    <property type="molecule type" value="Genomic_DNA"/>
</dbReference>
<feature type="transmembrane region" description="Helical" evidence="1">
    <location>
        <begin position="32"/>
        <end position="58"/>
    </location>
</feature>
<gene>
    <name evidence="2" type="ORF">EBB79_11435</name>
</gene>
<evidence type="ECO:0000313" key="2">
    <source>
        <dbReference type="EMBL" id="AZV78432.1"/>
    </source>
</evidence>